<proteinExistence type="predicted"/>
<evidence type="ECO:0000313" key="3">
    <source>
        <dbReference type="Proteomes" id="UP000185003"/>
    </source>
</evidence>
<keyword evidence="1" id="KW-0812">Transmembrane</keyword>
<dbReference type="EMBL" id="FSRA01000001">
    <property type="protein sequence ID" value="SIN92417.1"/>
    <property type="molecule type" value="Genomic_DNA"/>
</dbReference>
<organism evidence="2 3">
    <name type="scientific">Chitinophaga niabensis</name>
    <dbReference type="NCBI Taxonomy" id="536979"/>
    <lineage>
        <taxon>Bacteria</taxon>
        <taxon>Pseudomonadati</taxon>
        <taxon>Bacteroidota</taxon>
        <taxon>Chitinophagia</taxon>
        <taxon>Chitinophagales</taxon>
        <taxon>Chitinophagaceae</taxon>
        <taxon>Chitinophaga</taxon>
    </lineage>
</organism>
<feature type="transmembrane region" description="Helical" evidence="1">
    <location>
        <begin position="21"/>
        <end position="43"/>
    </location>
</feature>
<dbReference type="OrthoDB" id="679091at2"/>
<keyword evidence="3" id="KW-1185">Reference proteome</keyword>
<feature type="transmembrane region" description="Helical" evidence="1">
    <location>
        <begin position="49"/>
        <end position="65"/>
    </location>
</feature>
<evidence type="ECO:0000256" key="1">
    <source>
        <dbReference type="SAM" id="Phobius"/>
    </source>
</evidence>
<dbReference type="STRING" id="536979.SAMN04488055_2118"/>
<dbReference type="Proteomes" id="UP000185003">
    <property type="component" value="Unassembled WGS sequence"/>
</dbReference>
<keyword evidence="1" id="KW-0472">Membrane</keyword>
<dbReference type="RefSeq" id="WP_074240536.1">
    <property type="nucleotide sequence ID" value="NZ_FSRA01000001.1"/>
</dbReference>
<reference evidence="2 3" key="1">
    <citation type="submission" date="2016-11" db="EMBL/GenBank/DDBJ databases">
        <authorList>
            <person name="Jaros S."/>
            <person name="Januszkiewicz K."/>
            <person name="Wedrychowicz H."/>
        </authorList>
    </citation>
    <scope>NUCLEOTIDE SEQUENCE [LARGE SCALE GENOMIC DNA]</scope>
    <source>
        <strain evidence="2 3">DSM 24787</strain>
    </source>
</reference>
<name>A0A1N6FAZ6_9BACT</name>
<dbReference type="AlphaFoldDB" id="A0A1N6FAZ6"/>
<protein>
    <submittedName>
        <fullName evidence="2">Uncharacterized protein</fullName>
    </submittedName>
</protein>
<sequence>MGIKERLFSKPPPFFRKLRTLGLALVAAGSAVSTVNITIPAIIAEIGGYLIVAGSVMVAVSQAVVKDEE</sequence>
<gene>
    <name evidence="2" type="ORF">SAMN04488055_2118</name>
</gene>
<evidence type="ECO:0000313" key="2">
    <source>
        <dbReference type="EMBL" id="SIN92417.1"/>
    </source>
</evidence>
<keyword evidence="1" id="KW-1133">Transmembrane helix</keyword>
<accession>A0A1N6FAZ6</accession>